<dbReference type="EMBL" id="ML004072">
    <property type="protein sequence ID" value="RKP33298.1"/>
    <property type="molecule type" value="Genomic_DNA"/>
</dbReference>
<gene>
    <name evidence="2" type="ORF">BJ085DRAFT_40505</name>
</gene>
<reference evidence="3" key="1">
    <citation type="journal article" date="2018" name="Nat. Microbiol.">
        <title>Leveraging single-cell genomics to expand the fungal tree of life.</title>
        <authorList>
            <person name="Ahrendt S.R."/>
            <person name="Quandt C.A."/>
            <person name="Ciobanu D."/>
            <person name="Clum A."/>
            <person name="Salamov A."/>
            <person name="Andreopoulos B."/>
            <person name="Cheng J.F."/>
            <person name="Woyke T."/>
            <person name="Pelin A."/>
            <person name="Henrissat B."/>
            <person name="Reynolds N.K."/>
            <person name="Benny G.L."/>
            <person name="Smith M.E."/>
            <person name="James T.Y."/>
            <person name="Grigoriev I.V."/>
        </authorList>
    </citation>
    <scope>NUCLEOTIDE SEQUENCE [LARGE SCALE GENOMIC DNA]</scope>
    <source>
        <strain evidence="3">RSA 468</strain>
    </source>
</reference>
<feature type="signal peptide" evidence="1">
    <location>
        <begin position="1"/>
        <end position="19"/>
    </location>
</feature>
<proteinExistence type="predicted"/>
<protein>
    <recommendedName>
        <fullName evidence="4">RxLR effector protein</fullName>
    </recommendedName>
</protein>
<keyword evidence="3" id="KW-1185">Reference proteome</keyword>
<evidence type="ECO:0008006" key="4">
    <source>
        <dbReference type="Google" id="ProtNLM"/>
    </source>
</evidence>
<evidence type="ECO:0000256" key="1">
    <source>
        <dbReference type="SAM" id="SignalP"/>
    </source>
</evidence>
<feature type="chain" id="PRO_5020359895" description="RxLR effector protein" evidence="1">
    <location>
        <begin position="20"/>
        <end position="79"/>
    </location>
</feature>
<evidence type="ECO:0000313" key="3">
    <source>
        <dbReference type="Proteomes" id="UP000268162"/>
    </source>
</evidence>
<accession>A0A4P9ZJT0</accession>
<dbReference type="Proteomes" id="UP000268162">
    <property type="component" value="Unassembled WGS sequence"/>
</dbReference>
<name>A0A4P9ZJT0_9FUNG</name>
<dbReference type="AlphaFoldDB" id="A0A4P9ZJT0"/>
<keyword evidence="1" id="KW-0732">Signal</keyword>
<evidence type="ECO:0000313" key="2">
    <source>
        <dbReference type="EMBL" id="RKP33298.1"/>
    </source>
</evidence>
<sequence>MRFAIITLTTLTAIASVLAHSLDSHEHRTPISQHLVRRTPLNNKSMLGGTTIEQRKIALSQSVNKEVTKTPVKLKETIV</sequence>
<organism evidence="2 3">
    <name type="scientific">Dimargaris cristalligena</name>
    <dbReference type="NCBI Taxonomy" id="215637"/>
    <lineage>
        <taxon>Eukaryota</taxon>
        <taxon>Fungi</taxon>
        <taxon>Fungi incertae sedis</taxon>
        <taxon>Zoopagomycota</taxon>
        <taxon>Kickxellomycotina</taxon>
        <taxon>Dimargaritomycetes</taxon>
        <taxon>Dimargaritales</taxon>
        <taxon>Dimargaritaceae</taxon>
        <taxon>Dimargaris</taxon>
    </lineage>
</organism>